<evidence type="ECO:0000313" key="2">
    <source>
        <dbReference type="EMBL" id="RMY94777.1"/>
    </source>
</evidence>
<dbReference type="EMBL" id="QWIO01000508">
    <property type="protein sequence ID" value="RMY94777.1"/>
    <property type="molecule type" value="Genomic_DNA"/>
</dbReference>
<dbReference type="AlphaFoldDB" id="A0A3M7G1J1"/>
<dbReference type="EMBL" id="QWIQ01000051">
    <property type="protein sequence ID" value="RMZ12414.1"/>
    <property type="molecule type" value="Genomic_DNA"/>
</dbReference>
<name>A0A3M7G1J1_HORWE</name>
<proteinExistence type="predicted"/>
<evidence type="ECO:0000313" key="4">
    <source>
        <dbReference type="Proteomes" id="UP000269539"/>
    </source>
</evidence>
<gene>
    <name evidence="3" type="ORF">D0862_02676</name>
    <name evidence="2" type="ORF">D0864_05464</name>
</gene>
<evidence type="ECO:0000256" key="1">
    <source>
        <dbReference type="SAM" id="MobiDB-lite"/>
    </source>
</evidence>
<protein>
    <submittedName>
        <fullName evidence="2">Uncharacterized protein</fullName>
    </submittedName>
</protein>
<comment type="caution">
    <text evidence="2">The sequence shown here is derived from an EMBL/GenBank/DDBJ whole genome shotgun (WGS) entry which is preliminary data.</text>
</comment>
<organism evidence="2 4">
    <name type="scientific">Hortaea werneckii</name>
    <name type="common">Black yeast</name>
    <name type="synonym">Cladosporium werneckii</name>
    <dbReference type="NCBI Taxonomy" id="91943"/>
    <lineage>
        <taxon>Eukaryota</taxon>
        <taxon>Fungi</taxon>
        <taxon>Dikarya</taxon>
        <taxon>Ascomycota</taxon>
        <taxon>Pezizomycotina</taxon>
        <taxon>Dothideomycetes</taxon>
        <taxon>Dothideomycetidae</taxon>
        <taxon>Mycosphaerellales</taxon>
        <taxon>Teratosphaeriaceae</taxon>
        <taxon>Hortaea</taxon>
    </lineage>
</organism>
<sequence length="295" mass="32020">MASDAAPREGESRLHELLEKTIQAVTKLNDSIVGLSESQSHAGHRRSIQAEQPNHDRPPASSNRESPDRVSRGTSRRTMTSSGIPPPASSDPNGMLEMGPSKADLTSQNAAGAATMPIIVLDSSSEGSTLGSEYDHSDTEDTLLELITFTSEVGITRITGVDLKDNVKVTLDLDQVPEVVRRLALQVVVNAAAKNNDFSWFSAQGTCVRSACLGRRSKWHPTAQQSAACQTCSNTRNVCLGVDKDDQGKLSLRLRPLASQFRGGAALHDPKSWVLPVDNGKRTLTRYREWRQGHL</sequence>
<reference evidence="4 5" key="1">
    <citation type="journal article" date="2018" name="BMC Genomics">
        <title>Genomic evidence for intraspecific hybridization in a clonal and extremely halotolerant yeast.</title>
        <authorList>
            <person name="Gostincar C."/>
            <person name="Stajich J.E."/>
            <person name="Zupancic J."/>
            <person name="Zalar P."/>
            <person name="Gunde-Cimerman N."/>
        </authorList>
    </citation>
    <scope>NUCLEOTIDE SEQUENCE [LARGE SCALE GENOMIC DNA]</scope>
    <source>
        <strain evidence="2 4">EXF-10513</strain>
        <strain evidence="3 5">EXF-171</strain>
    </source>
</reference>
<evidence type="ECO:0000313" key="3">
    <source>
        <dbReference type="EMBL" id="RMZ12414.1"/>
    </source>
</evidence>
<feature type="region of interest" description="Disordered" evidence="1">
    <location>
        <begin position="33"/>
        <end position="108"/>
    </location>
</feature>
<dbReference type="Proteomes" id="UP000281468">
    <property type="component" value="Unassembled WGS sequence"/>
</dbReference>
<dbReference type="Proteomes" id="UP000269539">
    <property type="component" value="Unassembled WGS sequence"/>
</dbReference>
<dbReference type="VEuPathDB" id="FungiDB:BTJ68_07013"/>
<evidence type="ECO:0000313" key="5">
    <source>
        <dbReference type="Proteomes" id="UP000281468"/>
    </source>
</evidence>
<accession>A0A3M7G1J1</accession>
<feature type="compositionally biased region" description="Low complexity" evidence="1">
    <location>
        <begin position="72"/>
        <end position="82"/>
    </location>
</feature>